<name>A0A1I0YYE8_9CLOT</name>
<keyword evidence="6 14" id="KW-0808">Transferase</keyword>
<evidence type="ECO:0000256" key="12">
    <source>
        <dbReference type="ARBA" id="ARBA00047872"/>
    </source>
</evidence>
<feature type="binding site" evidence="13">
    <location>
        <position position="225"/>
    </location>
    <ligand>
        <name>ATP</name>
        <dbReference type="ChEBI" id="CHEBI:30616"/>
    </ligand>
</feature>
<feature type="binding site" evidence="13">
    <location>
        <begin position="14"/>
        <end position="17"/>
    </location>
    <ligand>
        <name>ATP</name>
        <dbReference type="ChEBI" id="CHEBI:30616"/>
    </ligand>
</feature>
<comment type="similarity">
    <text evidence="5 14">Belongs to the aspartokinase family.</text>
</comment>
<evidence type="ECO:0000313" key="17">
    <source>
        <dbReference type="EMBL" id="SFB17238.1"/>
    </source>
</evidence>
<dbReference type="SUPFAM" id="SSF53633">
    <property type="entry name" value="Carbamate kinase-like"/>
    <property type="match status" value="1"/>
</dbReference>
<evidence type="ECO:0000256" key="10">
    <source>
        <dbReference type="ARBA" id="ARBA00022915"/>
    </source>
</evidence>
<dbReference type="Proteomes" id="UP000198619">
    <property type="component" value="Unassembled WGS sequence"/>
</dbReference>
<dbReference type="Gene3D" id="3.40.1160.10">
    <property type="entry name" value="Acetylglutamate kinase-like"/>
    <property type="match status" value="1"/>
</dbReference>
<organism evidence="17 18">
    <name type="scientific">Clostridium frigidicarnis</name>
    <dbReference type="NCBI Taxonomy" id="84698"/>
    <lineage>
        <taxon>Bacteria</taxon>
        <taxon>Bacillati</taxon>
        <taxon>Bacillota</taxon>
        <taxon>Clostridia</taxon>
        <taxon>Eubacteriales</taxon>
        <taxon>Clostridiaceae</taxon>
        <taxon>Clostridium</taxon>
    </lineage>
</organism>
<keyword evidence="7 13" id="KW-0547">Nucleotide-binding</keyword>
<evidence type="ECO:0000256" key="6">
    <source>
        <dbReference type="ARBA" id="ARBA00022679"/>
    </source>
</evidence>
<dbReference type="PANTHER" id="PTHR21499:SF67">
    <property type="entry name" value="ASPARTOKINASE 3"/>
    <property type="match status" value="1"/>
</dbReference>
<proteinExistence type="inferred from homology"/>
<reference evidence="17 18" key="1">
    <citation type="submission" date="2016-10" db="EMBL/GenBank/DDBJ databases">
        <authorList>
            <person name="de Groot N.N."/>
        </authorList>
    </citation>
    <scope>NUCLEOTIDE SEQUENCE [LARGE SCALE GENOMIC DNA]</scope>
    <source>
        <strain evidence="17 18">DSM 12271</strain>
    </source>
</reference>
<dbReference type="InterPro" id="IPR045865">
    <property type="entry name" value="ACT-like_dom_sf"/>
</dbReference>
<dbReference type="InterPro" id="IPR036393">
    <property type="entry name" value="AceGlu_kinase-like_sf"/>
</dbReference>
<dbReference type="CDD" id="cd04916">
    <property type="entry name" value="ACT_AKiii-YclM-BS_2"/>
    <property type="match status" value="1"/>
</dbReference>
<keyword evidence="10" id="KW-0220">Diaminopimelate biosynthesis</keyword>
<dbReference type="PROSITE" id="PS51671">
    <property type="entry name" value="ACT"/>
    <property type="match status" value="1"/>
</dbReference>
<comment type="catalytic activity">
    <reaction evidence="12 14">
        <text>L-aspartate + ATP = 4-phospho-L-aspartate + ADP</text>
        <dbReference type="Rhea" id="RHEA:23776"/>
        <dbReference type="ChEBI" id="CHEBI:29991"/>
        <dbReference type="ChEBI" id="CHEBI:30616"/>
        <dbReference type="ChEBI" id="CHEBI:57535"/>
        <dbReference type="ChEBI" id="CHEBI:456216"/>
        <dbReference type="EC" id="2.7.2.4"/>
    </reaction>
</comment>
<keyword evidence="18" id="KW-1185">Reference proteome</keyword>
<dbReference type="CDD" id="cd04911">
    <property type="entry name" value="ACT_AKiii-YclM-BS_1"/>
    <property type="match status" value="1"/>
</dbReference>
<keyword evidence="11" id="KW-0457">Lysine biosynthesis</keyword>
<accession>A0A1I0YYE8</accession>
<dbReference type="GO" id="GO:0005524">
    <property type="term" value="F:ATP binding"/>
    <property type="evidence" value="ECO:0007669"/>
    <property type="project" value="UniProtKB-KW"/>
</dbReference>
<keyword evidence="9 13" id="KW-0067">ATP-binding</keyword>
<dbReference type="InterPro" id="IPR054352">
    <property type="entry name" value="ACT_Aspartokinase"/>
</dbReference>
<evidence type="ECO:0000313" key="18">
    <source>
        <dbReference type="Proteomes" id="UP000198619"/>
    </source>
</evidence>
<dbReference type="NCBIfam" id="TIGR00657">
    <property type="entry name" value="asp_kinases"/>
    <property type="match status" value="1"/>
</dbReference>
<evidence type="ECO:0000256" key="13">
    <source>
        <dbReference type="PIRSR" id="PIRSR000726-1"/>
    </source>
</evidence>
<comment type="pathway">
    <text evidence="2 15">Amino-acid biosynthesis; L-lysine biosynthesis via DAP pathway; (S)-tetrahydrodipicolinate from L-aspartate: step 1/4.</text>
</comment>
<dbReference type="Gene3D" id="3.30.2130.10">
    <property type="entry name" value="VC0802-like"/>
    <property type="match status" value="1"/>
</dbReference>
<evidence type="ECO:0000256" key="9">
    <source>
        <dbReference type="ARBA" id="ARBA00022840"/>
    </source>
</evidence>
<feature type="domain" description="ACT" evidence="16">
    <location>
        <begin position="385"/>
        <end position="445"/>
    </location>
</feature>
<dbReference type="NCBIfam" id="NF006540">
    <property type="entry name" value="PRK09034.1"/>
    <property type="match status" value="1"/>
</dbReference>
<dbReference type="GO" id="GO:0009089">
    <property type="term" value="P:lysine biosynthetic process via diaminopimelate"/>
    <property type="evidence" value="ECO:0007669"/>
    <property type="project" value="UniProtKB-UniPathway"/>
</dbReference>
<comment type="pathway">
    <text evidence="4 15">Amino-acid biosynthesis; L-threonine biosynthesis; L-threonine from L-aspartate: step 1/5.</text>
</comment>
<dbReference type="AlphaFoldDB" id="A0A1I0YYE8"/>
<dbReference type="GO" id="GO:0004072">
    <property type="term" value="F:aspartate kinase activity"/>
    <property type="evidence" value="ECO:0007669"/>
    <property type="project" value="UniProtKB-EC"/>
</dbReference>
<evidence type="ECO:0000256" key="3">
    <source>
        <dbReference type="ARBA" id="ARBA00004986"/>
    </source>
</evidence>
<dbReference type="Pfam" id="PF00696">
    <property type="entry name" value="AA_kinase"/>
    <property type="match status" value="1"/>
</dbReference>
<dbReference type="InterPro" id="IPR018042">
    <property type="entry name" value="Aspartate_kinase_CS"/>
</dbReference>
<evidence type="ECO:0000256" key="11">
    <source>
        <dbReference type="ARBA" id="ARBA00023154"/>
    </source>
</evidence>
<dbReference type="GO" id="GO:0009090">
    <property type="term" value="P:homoserine biosynthetic process"/>
    <property type="evidence" value="ECO:0007669"/>
    <property type="project" value="TreeGrafter"/>
</dbReference>
<protein>
    <recommendedName>
        <fullName evidence="14">Aspartokinase</fullName>
        <ecNumber evidence="14">2.7.2.4</ecNumber>
    </recommendedName>
</protein>
<evidence type="ECO:0000256" key="5">
    <source>
        <dbReference type="ARBA" id="ARBA00010122"/>
    </source>
</evidence>
<gene>
    <name evidence="17" type="ORF">SAMN04488528_101559</name>
</gene>
<dbReference type="UniPathway" id="UPA00050">
    <property type="reaction ID" value="UER00461"/>
</dbReference>
<dbReference type="FunFam" id="3.30.2130.10:FF:000001">
    <property type="entry name" value="Bifunctional aspartokinase/homoserine dehydrogenase"/>
    <property type="match status" value="1"/>
</dbReference>
<evidence type="ECO:0000256" key="8">
    <source>
        <dbReference type="ARBA" id="ARBA00022777"/>
    </source>
</evidence>
<feature type="binding site" evidence="13">
    <location>
        <begin position="214"/>
        <end position="215"/>
    </location>
    <ligand>
        <name>ATP</name>
        <dbReference type="ChEBI" id="CHEBI:30616"/>
    </ligand>
</feature>
<comment type="function">
    <text evidence="1">Catalyzes the phosphorylation of the beta-carboxyl group of aspartic acid with ATP to yield 4-phospho-L-aspartate, which is involved in the branched biosynthetic pathway leading to the biosynthesis of amino acids threonine, isoleucine and methionine.</text>
</comment>
<dbReference type="GO" id="GO:0009088">
    <property type="term" value="P:threonine biosynthetic process"/>
    <property type="evidence" value="ECO:0007669"/>
    <property type="project" value="UniProtKB-UniPathway"/>
</dbReference>
<dbReference type="UniPathway" id="UPA00051">
    <property type="reaction ID" value="UER00462"/>
</dbReference>
<dbReference type="PIRSF" id="PIRSF000726">
    <property type="entry name" value="Asp_kin"/>
    <property type="match status" value="1"/>
</dbReference>
<dbReference type="PROSITE" id="PS00324">
    <property type="entry name" value="ASPARTOKINASE"/>
    <property type="match status" value="1"/>
</dbReference>
<evidence type="ECO:0000256" key="4">
    <source>
        <dbReference type="ARBA" id="ARBA00005139"/>
    </source>
</evidence>
<evidence type="ECO:0000256" key="15">
    <source>
        <dbReference type="RuleBase" id="RU004249"/>
    </source>
</evidence>
<feature type="binding site" evidence="13">
    <location>
        <position position="58"/>
    </location>
    <ligand>
        <name>substrate</name>
    </ligand>
</feature>
<dbReference type="SUPFAM" id="SSF55021">
    <property type="entry name" value="ACT-like"/>
    <property type="match status" value="2"/>
</dbReference>
<dbReference type="STRING" id="84698.SAMN04488528_101559"/>
<keyword evidence="15" id="KW-0028">Amino-acid biosynthesis</keyword>
<dbReference type="RefSeq" id="WP_423231006.1">
    <property type="nucleotide sequence ID" value="NZ_FOKI01000015.1"/>
</dbReference>
<evidence type="ECO:0000259" key="16">
    <source>
        <dbReference type="PROSITE" id="PS51671"/>
    </source>
</evidence>
<dbReference type="GO" id="GO:0019877">
    <property type="term" value="P:diaminopimelate biosynthetic process"/>
    <property type="evidence" value="ECO:0007669"/>
    <property type="project" value="UniProtKB-KW"/>
</dbReference>
<sequence length="445" mass="49796">MERRIIIENIVVAKFGGSSLSDSKQFEKVKAIVLSDEKRRYVVPSAPGKRYKEDEKVTDLLYLCHEHAEKNICFDKVFYIIKNRFVNLVKELHINLDIEKELNLIEEKIKNGASADYTASRGEYLNGLILANFLDVEFIDASEIIFFKENGTLDEEKTKFNVNNRLSNINKAVIPGFYGSMRNGEIKTFSRGGSDITGSIIASYVNSNLYENWTDVSGFLMADPRVVDNPQSIKKVTYRELRELSYMGATVLHEEAIFPVRKAGIPINIKNTNRPEDHGTLIINDIGPASYVGTITGIAGKKDFIVITVEKSMMNGEQGYCRKILSILEDHNISFEHMPSGVDTVSLVISEAELDGKLEAIIKEIDRECNPEAIEVHPHMALIAVVGRGMNRTIGISSKVFKALALSEVNVRMVSQGSSEITIIIGVENNQFEKAIKSIYEVFGN</sequence>
<evidence type="ECO:0000256" key="2">
    <source>
        <dbReference type="ARBA" id="ARBA00004766"/>
    </source>
</evidence>
<comment type="pathway">
    <text evidence="3 15">Amino-acid biosynthesis; L-methionine biosynthesis via de novo pathway; L-homoserine from L-aspartate: step 1/3.</text>
</comment>
<dbReference type="EC" id="2.7.2.4" evidence="14"/>
<evidence type="ECO:0000256" key="14">
    <source>
        <dbReference type="RuleBase" id="RU003448"/>
    </source>
</evidence>
<evidence type="ECO:0000256" key="7">
    <source>
        <dbReference type="ARBA" id="ARBA00022741"/>
    </source>
</evidence>
<dbReference type="EMBL" id="FOKI01000015">
    <property type="protein sequence ID" value="SFB17238.1"/>
    <property type="molecule type" value="Genomic_DNA"/>
</dbReference>
<dbReference type="InterPro" id="IPR001341">
    <property type="entry name" value="Asp_kinase"/>
</dbReference>
<dbReference type="Pfam" id="PF22468">
    <property type="entry name" value="ACT_9"/>
    <property type="match status" value="1"/>
</dbReference>
<evidence type="ECO:0000256" key="1">
    <source>
        <dbReference type="ARBA" id="ARBA00003121"/>
    </source>
</evidence>
<dbReference type="PANTHER" id="PTHR21499">
    <property type="entry name" value="ASPARTATE KINASE"/>
    <property type="match status" value="1"/>
</dbReference>
<dbReference type="InterPro" id="IPR001048">
    <property type="entry name" value="Asp/Glu/Uridylate_kinase"/>
</dbReference>
<feature type="binding site" evidence="13">
    <location>
        <position position="123"/>
    </location>
    <ligand>
        <name>substrate</name>
    </ligand>
</feature>
<keyword evidence="8 14" id="KW-0418">Kinase</keyword>
<dbReference type="InterPro" id="IPR002912">
    <property type="entry name" value="ACT_dom"/>
</dbReference>
<dbReference type="InterPro" id="IPR005260">
    <property type="entry name" value="Asp_kin_monofn"/>
</dbReference>
<dbReference type="GO" id="GO:0005829">
    <property type="term" value="C:cytosol"/>
    <property type="evidence" value="ECO:0007669"/>
    <property type="project" value="TreeGrafter"/>
</dbReference>
<dbReference type="UniPathway" id="UPA00034">
    <property type="reaction ID" value="UER00015"/>
</dbReference>